<protein>
    <recommendedName>
        <fullName evidence="3">Prevent-host-death family protein</fullName>
    </recommendedName>
</protein>
<organism evidence="1 2">
    <name type="scientific">Mycolicibacter heraklionensis</name>
    <dbReference type="NCBI Taxonomy" id="512402"/>
    <lineage>
        <taxon>Bacteria</taxon>
        <taxon>Bacillati</taxon>
        <taxon>Actinomycetota</taxon>
        <taxon>Actinomycetes</taxon>
        <taxon>Mycobacteriales</taxon>
        <taxon>Mycobacteriaceae</taxon>
        <taxon>Mycolicibacter</taxon>
    </lineage>
</organism>
<accession>A0ABR5FKE8</accession>
<reference evidence="1 2" key="1">
    <citation type="submission" date="2015-05" db="EMBL/GenBank/DDBJ databases">
        <title>Genome sequence of Mycobacterium heraklionense Davo strain.</title>
        <authorList>
            <person name="Greninger A.L."/>
            <person name="Cunningham G."/>
            <person name="Miller S."/>
        </authorList>
    </citation>
    <scope>NUCLEOTIDE SEQUENCE [LARGE SCALE GENOMIC DNA]</scope>
    <source>
        <strain evidence="1 2">Davo</strain>
    </source>
</reference>
<evidence type="ECO:0000313" key="1">
    <source>
        <dbReference type="EMBL" id="KLO31505.1"/>
    </source>
</evidence>
<evidence type="ECO:0008006" key="3">
    <source>
        <dbReference type="Google" id="ProtNLM"/>
    </source>
</evidence>
<keyword evidence="2" id="KW-1185">Reference proteome</keyword>
<gene>
    <name evidence="1" type="ORF">ABW16_01260</name>
</gene>
<name>A0ABR5FKE8_9MYCO</name>
<dbReference type="Proteomes" id="UP000036464">
    <property type="component" value="Unassembled WGS sequence"/>
</dbReference>
<dbReference type="RefSeq" id="WP_047317292.1">
    <property type="nucleotide sequence ID" value="NZ_LDPO01000001.1"/>
</dbReference>
<proteinExistence type="predicted"/>
<sequence>MDVVSFSDLQLRGKATVEAWLRRSANRVLVVRRRDAEDLVLTTASRAAQAREASSLTSRLFVALIQQGGPHVQDLIADVVPEVFPWVAFLSPDEVREFVVELVSTMKAAESIDNPAPVTQVIHAWRHTAEVLADPELAGVLSAPSDEDFGPVPEPVART</sequence>
<comment type="caution">
    <text evidence="1">The sequence shown here is derived from an EMBL/GenBank/DDBJ whole genome shotgun (WGS) entry which is preliminary data.</text>
</comment>
<dbReference type="EMBL" id="LDPO01000001">
    <property type="protein sequence ID" value="KLO31505.1"/>
    <property type="molecule type" value="Genomic_DNA"/>
</dbReference>
<evidence type="ECO:0000313" key="2">
    <source>
        <dbReference type="Proteomes" id="UP000036464"/>
    </source>
</evidence>